<proteinExistence type="predicted"/>
<dbReference type="Proteomes" id="UP000295805">
    <property type="component" value="Unassembled WGS sequence"/>
</dbReference>
<name>A0A4R3ZSE1_9ACTN</name>
<organism evidence="2 3">
    <name type="scientific">Dietzia cinnamea</name>
    <dbReference type="NCBI Taxonomy" id="321318"/>
    <lineage>
        <taxon>Bacteria</taxon>
        <taxon>Bacillati</taxon>
        <taxon>Actinomycetota</taxon>
        <taxon>Actinomycetes</taxon>
        <taxon>Mycobacteriales</taxon>
        <taxon>Dietziaceae</taxon>
        <taxon>Dietzia</taxon>
    </lineage>
</organism>
<dbReference type="AlphaFoldDB" id="A0A4R3ZSE1"/>
<evidence type="ECO:0000313" key="2">
    <source>
        <dbReference type="EMBL" id="TCW23148.1"/>
    </source>
</evidence>
<reference evidence="2 3" key="1">
    <citation type="submission" date="2019-03" db="EMBL/GenBank/DDBJ databases">
        <title>Root nodule microbial communities of legume samples collected from USA, Mexico and Botswana.</title>
        <authorList>
            <person name="Hirsch A."/>
        </authorList>
    </citation>
    <scope>NUCLEOTIDE SEQUENCE [LARGE SCALE GENOMIC DNA]</scope>
    <source>
        <strain evidence="2 3">55</strain>
    </source>
</reference>
<feature type="region of interest" description="Disordered" evidence="1">
    <location>
        <begin position="1"/>
        <end position="34"/>
    </location>
</feature>
<gene>
    <name evidence="2" type="ORF">EDD19_11576</name>
</gene>
<accession>A0A4R3ZSE1</accession>
<dbReference type="GeneID" id="89531526"/>
<dbReference type="RefSeq" id="WP_109149277.1">
    <property type="nucleotide sequence ID" value="NZ_CP143053.1"/>
</dbReference>
<comment type="caution">
    <text evidence="2">The sequence shown here is derived from an EMBL/GenBank/DDBJ whole genome shotgun (WGS) entry which is preliminary data.</text>
</comment>
<evidence type="ECO:0000313" key="3">
    <source>
        <dbReference type="Proteomes" id="UP000295805"/>
    </source>
</evidence>
<sequence>MDNVEPGLFDLPEPEPEPAPQSSPARPRRGRNRETWSCTVTAAVSVDDPAAVTAELTRYQEDTVVVDAFSGEVIEDPASEEAGPDPALPPLEQLPWLLWPTDGLEELLEGGAFTVLEVASAVTPEAPDRGTFTWTVTVKLTDVQCLRQLATRAHPADADLIGDDLAVAWQRAADPFAPLRSIPGLSWRPLSVEVEHLPARKG</sequence>
<evidence type="ECO:0000256" key="1">
    <source>
        <dbReference type="SAM" id="MobiDB-lite"/>
    </source>
</evidence>
<dbReference type="EMBL" id="SMCX01000015">
    <property type="protein sequence ID" value="TCW23148.1"/>
    <property type="molecule type" value="Genomic_DNA"/>
</dbReference>
<protein>
    <submittedName>
        <fullName evidence="2">Uncharacterized protein</fullName>
    </submittedName>
</protein>